<accession>A0AAD2DQT6</accession>
<dbReference type="PANTHER" id="PTHR47031:SF3">
    <property type="entry name" value="SAP DOMAIN-CONTAINING PROTEIN"/>
    <property type="match status" value="1"/>
</dbReference>
<organism evidence="1 2">
    <name type="scientific">Fraxinus pennsylvanica</name>
    <dbReference type="NCBI Taxonomy" id="56036"/>
    <lineage>
        <taxon>Eukaryota</taxon>
        <taxon>Viridiplantae</taxon>
        <taxon>Streptophyta</taxon>
        <taxon>Embryophyta</taxon>
        <taxon>Tracheophyta</taxon>
        <taxon>Spermatophyta</taxon>
        <taxon>Magnoliopsida</taxon>
        <taxon>eudicotyledons</taxon>
        <taxon>Gunneridae</taxon>
        <taxon>Pentapetalae</taxon>
        <taxon>asterids</taxon>
        <taxon>lamiids</taxon>
        <taxon>Lamiales</taxon>
        <taxon>Oleaceae</taxon>
        <taxon>Oleeae</taxon>
        <taxon>Fraxinus</taxon>
    </lineage>
</organism>
<evidence type="ECO:0000313" key="2">
    <source>
        <dbReference type="Proteomes" id="UP000834106"/>
    </source>
</evidence>
<keyword evidence="2" id="KW-1185">Reference proteome</keyword>
<proteinExistence type="predicted"/>
<dbReference type="AlphaFoldDB" id="A0AAD2DQT6"/>
<dbReference type="Proteomes" id="UP000834106">
    <property type="component" value="Chromosome 5"/>
</dbReference>
<dbReference type="CDD" id="cd12432">
    <property type="entry name" value="RRM_ACINU"/>
    <property type="match status" value="1"/>
</dbReference>
<gene>
    <name evidence="1" type="ORF">FPE_LOCUS8543</name>
</gene>
<evidence type="ECO:0000313" key="1">
    <source>
        <dbReference type="EMBL" id="CAI9761113.1"/>
    </source>
</evidence>
<dbReference type="InterPro" id="IPR034257">
    <property type="entry name" value="Acinus_RRM"/>
</dbReference>
<sequence length="118" mass="13737">MDPLKPAFKLSFSRFDSTVSEKMPKERVVPPSAKPHTTTIRNDYFLRPFTLKAVQELLGKKGTITNFWMDHIKTHRYVSYSFVEEAVETRNAVYDLQWPSNGERLLVAEFVDPQKDKT</sequence>
<dbReference type="PANTHER" id="PTHR47031">
    <property type="entry name" value="SAP DNA-BINDING DOMAIN-CONTAINING PROTEIN"/>
    <property type="match status" value="1"/>
</dbReference>
<protein>
    <submittedName>
        <fullName evidence="1">Uncharacterized protein</fullName>
    </submittedName>
</protein>
<dbReference type="EMBL" id="OU503040">
    <property type="protein sequence ID" value="CAI9761113.1"/>
    <property type="molecule type" value="Genomic_DNA"/>
</dbReference>
<name>A0AAD2DQT6_9LAMI</name>
<reference evidence="1" key="1">
    <citation type="submission" date="2023-05" db="EMBL/GenBank/DDBJ databases">
        <authorList>
            <person name="Huff M."/>
        </authorList>
    </citation>
    <scope>NUCLEOTIDE SEQUENCE</scope>
</reference>